<evidence type="ECO:0000313" key="4">
    <source>
        <dbReference type="Proteomes" id="UP000826722"/>
    </source>
</evidence>
<dbReference type="SUPFAM" id="SSF52980">
    <property type="entry name" value="Restriction endonuclease-like"/>
    <property type="match status" value="1"/>
</dbReference>
<protein>
    <recommendedName>
        <fullName evidence="2">UPF0102 protein ZMTM_21630</fullName>
    </recommendedName>
</protein>
<dbReference type="KEGG" id="mpau:ZMTM_21630"/>
<dbReference type="HAMAP" id="MF_00048">
    <property type="entry name" value="UPF0102"/>
    <property type="match status" value="1"/>
</dbReference>
<dbReference type="NCBIfam" id="NF009150">
    <property type="entry name" value="PRK12497.1-3"/>
    <property type="match status" value="1"/>
</dbReference>
<name>A0A8D5JX95_9PROT</name>
<keyword evidence="4" id="KW-1185">Reference proteome</keyword>
<gene>
    <name evidence="3" type="ORF">ZMTM_21630</name>
</gene>
<dbReference type="Gene3D" id="3.40.1350.10">
    <property type="match status" value="1"/>
</dbReference>
<dbReference type="Pfam" id="PF02021">
    <property type="entry name" value="UPF0102"/>
    <property type="match status" value="1"/>
</dbReference>
<evidence type="ECO:0000313" key="3">
    <source>
        <dbReference type="EMBL" id="BCM25904.1"/>
    </source>
</evidence>
<dbReference type="InterPro" id="IPR011856">
    <property type="entry name" value="tRNA_endonuc-like_dom_sf"/>
</dbReference>
<dbReference type="EMBL" id="AP024110">
    <property type="protein sequence ID" value="BCM25904.1"/>
    <property type="molecule type" value="Genomic_DNA"/>
</dbReference>
<accession>A0A8D5JX95</accession>
<comment type="similarity">
    <text evidence="1 2">Belongs to the UPF0102 family.</text>
</comment>
<dbReference type="AlphaFoldDB" id="A0A8D5JX95"/>
<dbReference type="Proteomes" id="UP000826722">
    <property type="component" value="Chromosome"/>
</dbReference>
<dbReference type="PANTHER" id="PTHR34039:SF1">
    <property type="entry name" value="UPF0102 PROTEIN YRAN"/>
    <property type="match status" value="1"/>
</dbReference>
<organism evidence="3 4">
    <name type="scientific">Methyloradius palustris</name>
    <dbReference type="NCBI Taxonomy" id="2778876"/>
    <lineage>
        <taxon>Bacteria</taxon>
        <taxon>Pseudomonadati</taxon>
        <taxon>Pseudomonadota</taxon>
        <taxon>Betaproteobacteria</taxon>
        <taxon>Nitrosomonadales</taxon>
        <taxon>Methylophilaceae</taxon>
        <taxon>Methyloradius</taxon>
    </lineage>
</organism>
<dbReference type="NCBIfam" id="TIGR00252">
    <property type="entry name" value="YraN family protein"/>
    <property type="match status" value="1"/>
</dbReference>
<dbReference type="InterPro" id="IPR003509">
    <property type="entry name" value="UPF0102_YraN-like"/>
</dbReference>
<dbReference type="PANTHER" id="PTHR34039">
    <property type="entry name" value="UPF0102 PROTEIN YRAN"/>
    <property type="match status" value="1"/>
</dbReference>
<evidence type="ECO:0000256" key="1">
    <source>
        <dbReference type="ARBA" id="ARBA00006738"/>
    </source>
</evidence>
<dbReference type="GO" id="GO:0003676">
    <property type="term" value="F:nucleic acid binding"/>
    <property type="evidence" value="ECO:0007669"/>
    <property type="project" value="InterPro"/>
</dbReference>
<reference evidence="3" key="1">
    <citation type="journal article" date="2021" name="Arch. Microbiol.">
        <title>Methyloradius palustris gen. nov., sp. nov., a methanol-oxidizing bacterium isolated from snow.</title>
        <authorList>
            <person name="Miyadera T."/>
            <person name="Kojima H."/>
            <person name="Fukui M."/>
        </authorList>
    </citation>
    <scope>NUCLEOTIDE SEQUENCE</scope>
    <source>
        <strain evidence="3">Zm11</strain>
    </source>
</reference>
<evidence type="ECO:0000256" key="2">
    <source>
        <dbReference type="HAMAP-Rule" id="MF_00048"/>
    </source>
</evidence>
<sequence length="125" mass="14087">MATQKLTNQQETAGSQAEKLAAVYLQEQGLKLVTSNYHCRFGEIDLIMRDDKTLIFVEVRLRSSTLFGGAAYSINASKQKKLIITAEHYLQQHTAVAKLACRFDTILMDKTSAQNMQWIQNAFDA</sequence>
<dbReference type="InterPro" id="IPR011335">
    <property type="entry name" value="Restrct_endonuc-II-like"/>
</dbReference>
<dbReference type="CDD" id="cd20736">
    <property type="entry name" value="PoNe_Nuclease"/>
    <property type="match status" value="1"/>
</dbReference>
<proteinExistence type="inferred from homology"/>
<dbReference type="RefSeq" id="WP_221763948.1">
    <property type="nucleotide sequence ID" value="NZ_AP024110.1"/>
</dbReference>